<dbReference type="Proteomes" id="UP000228510">
    <property type="component" value="Unassembled WGS sequence"/>
</dbReference>
<dbReference type="EMBL" id="PFAT01000021">
    <property type="protein sequence ID" value="PIR92503.1"/>
    <property type="molecule type" value="Genomic_DNA"/>
</dbReference>
<dbReference type="CDD" id="cd03801">
    <property type="entry name" value="GT4_PimA-like"/>
    <property type="match status" value="1"/>
</dbReference>
<evidence type="ECO:0000259" key="1">
    <source>
        <dbReference type="Pfam" id="PF00534"/>
    </source>
</evidence>
<dbReference type="PANTHER" id="PTHR12526">
    <property type="entry name" value="GLYCOSYLTRANSFERASE"/>
    <property type="match status" value="1"/>
</dbReference>
<gene>
    <name evidence="2" type="ORF">COU01_01455</name>
</gene>
<name>A0A2H0V096_9BACT</name>
<sequence>MTTANLSRRKLIYLADMRLPTDWAHGIQIMKMCESFALAGIAVELVVPRRFNKIKQDPFSYYNIRHRFKITKLPCIDLMPLSNSAFIFLLQKFSFLISARVYLSFKKFYILYTREHWAGLFFPKVALEIHVLPVKIKTIDIAIWRRARALIVLTNFIKQKIVAARIAADKILIAPDGVDAADFNLPLSPAQARQALDLPADKKLVIYSGSLSLYSWKGVDILLKAAHYLPDNVLVVLVGGSEAEIQSIKSKITTDNVLLVGRQPYAKIPYYLKAADVLALPNKSGDVMSEQYTSPLKMFEYMASGRPIVASDLPSLREVLNEDNALLVPPGDPLALARGIMQTVNDRETAEHRAARACQDVERYSWQKRAQNILNLIQSK</sequence>
<dbReference type="SUPFAM" id="SSF53756">
    <property type="entry name" value="UDP-Glycosyltransferase/glycogen phosphorylase"/>
    <property type="match status" value="1"/>
</dbReference>
<dbReference type="InterPro" id="IPR001296">
    <property type="entry name" value="Glyco_trans_1"/>
</dbReference>
<dbReference type="Gene3D" id="3.40.50.2000">
    <property type="entry name" value="Glycogen Phosphorylase B"/>
    <property type="match status" value="2"/>
</dbReference>
<feature type="domain" description="Glycosyl transferase family 1" evidence="1">
    <location>
        <begin position="192"/>
        <end position="356"/>
    </location>
</feature>
<proteinExistence type="predicted"/>
<organism evidence="2 3">
    <name type="scientific">Candidatus Falkowbacteria bacterium CG10_big_fil_rev_8_21_14_0_10_44_15</name>
    <dbReference type="NCBI Taxonomy" id="1974569"/>
    <lineage>
        <taxon>Bacteria</taxon>
        <taxon>Candidatus Falkowiibacteriota</taxon>
    </lineage>
</organism>
<comment type="caution">
    <text evidence="2">The sequence shown here is derived from an EMBL/GenBank/DDBJ whole genome shotgun (WGS) entry which is preliminary data.</text>
</comment>
<evidence type="ECO:0000313" key="3">
    <source>
        <dbReference type="Proteomes" id="UP000228510"/>
    </source>
</evidence>
<dbReference type="GO" id="GO:0016757">
    <property type="term" value="F:glycosyltransferase activity"/>
    <property type="evidence" value="ECO:0007669"/>
    <property type="project" value="InterPro"/>
</dbReference>
<protein>
    <recommendedName>
        <fullName evidence="1">Glycosyl transferase family 1 domain-containing protein</fullName>
    </recommendedName>
</protein>
<dbReference type="PANTHER" id="PTHR12526:SF622">
    <property type="entry name" value="GLYCOSYLTRANSFERASE (GROUP I)"/>
    <property type="match status" value="1"/>
</dbReference>
<reference evidence="3" key="1">
    <citation type="submission" date="2017-09" db="EMBL/GenBank/DDBJ databases">
        <title>Depth-based differentiation of microbial function through sediment-hosted aquifers and enrichment of novel symbionts in the deep terrestrial subsurface.</title>
        <authorList>
            <person name="Probst A.J."/>
            <person name="Ladd B."/>
            <person name="Jarett J.K."/>
            <person name="Geller-Mcgrath D.E."/>
            <person name="Sieber C.M.K."/>
            <person name="Emerson J.B."/>
            <person name="Anantharaman K."/>
            <person name="Thomas B.C."/>
            <person name="Malmstrom R."/>
            <person name="Stieglmeier M."/>
            <person name="Klingl A."/>
            <person name="Woyke T."/>
            <person name="Ryan C.M."/>
            <person name="Banfield J.F."/>
        </authorList>
    </citation>
    <scope>NUCLEOTIDE SEQUENCE [LARGE SCALE GENOMIC DNA]</scope>
</reference>
<dbReference type="Pfam" id="PF00534">
    <property type="entry name" value="Glycos_transf_1"/>
    <property type="match status" value="1"/>
</dbReference>
<evidence type="ECO:0000313" key="2">
    <source>
        <dbReference type="EMBL" id="PIR92503.1"/>
    </source>
</evidence>
<accession>A0A2H0V096</accession>
<dbReference type="AlphaFoldDB" id="A0A2H0V096"/>